<dbReference type="Ensembl" id="ENSSCAT00000002071.1">
    <property type="protein sequence ID" value="ENSSCAP00000001794.1"/>
    <property type="gene ID" value="ENSSCAG00000001531.1"/>
</dbReference>
<dbReference type="GO" id="GO:0003723">
    <property type="term" value="F:RNA binding"/>
    <property type="evidence" value="ECO:0007669"/>
    <property type="project" value="InterPro"/>
</dbReference>
<keyword evidence="1" id="KW-0732">Signal</keyword>
<reference evidence="2" key="2">
    <citation type="submission" date="2025-09" db="UniProtKB">
        <authorList>
            <consortium name="Ensembl"/>
        </authorList>
    </citation>
    <scope>IDENTIFICATION</scope>
</reference>
<dbReference type="GO" id="GO:0033897">
    <property type="term" value="F:ribonuclease T2 activity"/>
    <property type="evidence" value="ECO:0007669"/>
    <property type="project" value="InterPro"/>
</dbReference>
<evidence type="ECO:0000313" key="3">
    <source>
        <dbReference type="Proteomes" id="UP000694409"/>
    </source>
</evidence>
<reference evidence="2" key="1">
    <citation type="submission" date="2025-08" db="UniProtKB">
        <authorList>
            <consortium name="Ensembl"/>
        </authorList>
    </citation>
    <scope>IDENTIFICATION</scope>
</reference>
<dbReference type="InterPro" id="IPR036430">
    <property type="entry name" value="RNase_T2-like_sf"/>
</dbReference>
<evidence type="ECO:0000256" key="1">
    <source>
        <dbReference type="SAM" id="SignalP"/>
    </source>
</evidence>
<name>A0A8C9L664_SERCA</name>
<dbReference type="SUPFAM" id="SSF55895">
    <property type="entry name" value="Ribonuclease Rh-like"/>
    <property type="match status" value="1"/>
</dbReference>
<evidence type="ECO:0000313" key="2">
    <source>
        <dbReference type="Ensembl" id="ENSSCAP00000001794.1"/>
    </source>
</evidence>
<proteinExistence type="predicted"/>
<sequence>YYQQFLLEALFFCFCRKVFSLSFSLHSLEPQVKILKMNANDCHDPPKYWTIHGLWYDHR</sequence>
<keyword evidence="3" id="KW-1185">Reference proteome</keyword>
<dbReference type="AlphaFoldDB" id="A0A8C9L664"/>
<feature type="chain" id="PRO_5034524228" evidence="1">
    <location>
        <begin position="21"/>
        <end position="59"/>
    </location>
</feature>
<feature type="signal peptide" evidence="1">
    <location>
        <begin position="1"/>
        <end position="20"/>
    </location>
</feature>
<accession>A0A8C9L664</accession>
<organism evidence="2 3">
    <name type="scientific">Serinus canaria</name>
    <name type="common">Island canary</name>
    <name type="synonym">Fringilla canaria</name>
    <dbReference type="NCBI Taxonomy" id="9135"/>
    <lineage>
        <taxon>Eukaryota</taxon>
        <taxon>Metazoa</taxon>
        <taxon>Chordata</taxon>
        <taxon>Craniata</taxon>
        <taxon>Vertebrata</taxon>
        <taxon>Euteleostomi</taxon>
        <taxon>Archelosauria</taxon>
        <taxon>Archosauria</taxon>
        <taxon>Dinosauria</taxon>
        <taxon>Saurischia</taxon>
        <taxon>Theropoda</taxon>
        <taxon>Coelurosauria</taxon>
        <taxon>Aves</taxon>
        <taxon>Neognathae</taxon>
        <taxon>Neoaves</taxon>
        <taxon>Telluraves</taxon>
        <taxon>Australaves</taxon>
        <taxon>Passeriformes</taxon>
        <taxon>Passeroidea</taxon>
        <taxon>Fringillidae</taxon>
        <taxon>Carduelinae</taxon>
        <taxon>Serinus</taxon>
    </lineage>
</organism>
<dbReference type="Proteomes" id="UP000694409">
    <property type="component" value="Unassembled WGS sequence"/>
</dbReference>
<protein>
    <submittedName>
        <fullName evidence="2">Uncharacterized protein</fullName>
    </submittedName>
</protein>
<dbReference type="Gene3D" id="3.90.730.10">
    <property type="entry name" value="Ribonuclease T2-like"/>
    <property type="match status" value="1"/>
</dbReference>